<accession>K1U7E8</accession>
<comment type="caution">
    <text evidence="2">The sequence shown here is derived from an EMBL/GenBank/DDBJ whole genome shotgun (WGS) entry which is preliminary data.</text>
</comment>
<evidence type="ECO:0000256" key="1">
    <source>
        <dbReference type="SAM" id="MobiDB-lite"/>
    </source>
</evidence>
<name>K1U7E8_9ZZZZ</name>
<organism evidence="2">
    <name type="scientific">human gut metagenome</name>
    <dbReference type="NCBI Taxonomy" id="408170"/>
    <lineage>
        <taxon>unclassified sequences</taxon>
        <taxon>metagenomes</taxon>
        <taxon>organismal metagenomes</taxon>
    </lineage>
</organism>
<protein>
    <submittedName>
        <fullName evidence="2">DNA polymerase III catalytic subunit, PolC type</fullName>
    </submittedName>
</protein>
<evidence type="ECO:0000313" key="2">
    <source>
        <dbReference type="EMBL" id="EKC75914.1"/>
    </source>
</evidence>
<feature type="compositionally biased region" description="Basic and acidic residues" evidence="1">
    <location>
        <begin position="179"/>
        <end position="205"/>
    </location>
</feature>
<reference evidence="2" key="1">
    <citation type="journal article" date="2013" name="Environ. Microbiol.">
        <title>Microbiota from the distal guts of lean and obese adolescents exhibit partial functional redundancy besides clear differences in community structure.</title>
        <authorList>
            <person name="Ferrer M."/>
            <person name="Ruiz A."/>
            <person name="Lanza F."/>
            <person name="Haange S.B."/>
            <person name="Oberbach A."/>
            <person name="Till H."/>
            <person name="Bargiela R."/>
            <person name="Campoy C."/>
            <person name="Segura M.T."/>
            <person name="Richter M."/>
            <person name="von Bergen M."/>
            <person name="Seifert J."/>
            <person name="Suarez A."/>
        </authorList>
    </citation>
    <scope>NUCLEOTIDE SEQUENCE</scope>
</reference>
<sequence>MAAILKEILDRVEMPQQTADARLLSILCDEADKSMILQLEADELIPYSVLAETGNAIKKYLGVPSVKIYPKYAPELFSPSYLYDIIQILKPSHGVINGYMDDSEISDDGDTFEFTLMHGGIDLLYSEKIDKEIEKFTKGVFSKSVTVKFSENATVGYADLDERYYEELSAQPLPDFDEIDRKAAEHASESKSSRGKKSRPEPRKR</sequence>
<gene>
    <name evidence="2" type="ORF">OBE_01117</name>
</gene>
<feature type="non-terminal residue" evidence="2">
    <location>
        <position position="205"/>
    </location>
</feature>
<dbReference type="EMBL" id="AJWZ01000736">
    <property type="protein sequence ID" value="EKC75914.1"/>
    <property type="molecule type" value="Genomic_DNA"/>
</dbReference>
<proteinExistence type="predicted"/>
<feature type="region of interest" description="Disordered" evidence="1">
    <location>
        <begin position="175"/>
        <end position="205"/>
    </location>
</feature>
<dbReference type="AlphaFoldDB" id="K1U7E8"/>